<feature type="transmembrane region" description="Helical" evidence="7">
    <location>
        <begin position="144"/>
        <end position="167"/>
    </location>
</feature>
<feature type="transmembrane region" description="Helical" evidence="7">
    <location>
        <begin position="92"/>
        <end position="112"/>
    </location>
</feature>
<dbReference type="SUPFAM" id="SSF103473">
    <property type="entry name" value="MFS general substrate transporter"/>
    <property type="match status" value="1"/>
</dbReference>
<name>A0ABZ1CY80_9TREE</name>
<dbReference type="EMBL" id="CP141882">
    <property type="protein sequence ID" value="WRT65277.1"/>
    <property type="molecule type" value="Genomic_DNA"/>
</dbReference>
<evidence type="ECO:0000256" key="5">
    <source>
        <dbReference type="ARBA" id="ARBA00023136"/>
    </source>
</evidence>
<dbReference type="Gene3D" id="1.20.1250.20">
    <property type="entry name" value="MFS general substrate transporter like domains"/>
    <property type="match status" value="2"/>
</dbReference>
<keyword evidence="3 7" id="KW-0812">Transmembrane</keyword>
<evidence type="ECO:0000256" key="7">
    <source>
        <dbReference type="SAM" id="Phobius"/>
    </source>
</evidence>
<feature type="compositionally biased region" description="Basic and acidic residues" evidence="6">
    <location>
        <begin position="516"/>
        <end position="532"/>
    </location>
</feature>
<feature type="transmembrane region" description="Helical" evidence="7">
    <location>
        <begin position="388"/>
        <end position="407"/>
    </location>
</feature>
<evidence type="ECO:0000256" key="6">
    <source>
        <dbReference type="SAM" id="MobiDB-lite"/>
    </source>
</evidence>
<feature type="transmembrane region" description="Helical" evidence="7">
    <location>
        <begin position="464"/>
        <end position="490"/>
    </location>
</feature>
<evidence type="ECO:0000259" key="8">
    <source>
        <dbReference type="PROSITE" id="PS50850"/>
    </source>
</evidence>
<feature type="transmembrane region" description="Helical" evidence="7">
    <location>
        <begin position="358"/>
        <end position="376"/>
    </location>
</feature>
<dbReference type="PROSITE" id="PS50850">
    <property type="entry name" value="MFS"/>
    <property type="match status" value="1"/>
</dbReference>
<evidence type="ECO:0000313" key="9">
    <source>
        <dbReference type="EMBL" id="WRT65277.1"/>
    </source>
</evidence>
<protein>
    <recommendedName>
        <fullName evidence="8">Major facilitator superfamily (MFS) profile domain-containing protein</fullName>
    </recommendedName>
</protein>
<feature type="domain" description="Major facilitator superfamily (MFS) profile" evidence="8">
    <location>
        <begin position="53"/>
        <end position="492"/>
    </location>
</feature>
<feature type="transmembrane region" description="Helical" evidence="7">
    <location>
        <begin position="325"/>
        <end position="346"/>
    </location>
</feature>
<evidence type="ECO:0000256" key="3">
    <source>
        <dbReference type="ARBA" id="ARBA00022692"/>
    </source>
</evidence>
<dbReference type="PANTHER" id="PTHR43791">
    <property type="entry name" value="PERMEASE-RELATED"/>
    <property type="match status" value="1"/>
</dbReference>
<dbReference type="PANTHER" id="PTHR43791:SF39">
    <property type="entry name" value="TRANSPORTER LIZ1_SEO1, PUTATIVE (AFU_ORTHOLOGUE AFUA_3G00980)-RELATED"/>
    <property type="match status" value="1"/>
</dbReference>
<dbReference type="InterPro" id="IPR036259">
    <property type="entry name" value="MFS_trans_sf"/>
</dbReference>
<dbReference type="Proteomes" id="UP001329825">
    <property type="component" value="Chromosome 2"/>
</dbReference>
<evidence type="ECO:0000256" key="1">
    <source>
        <dbReference type="ARBA" id="ARBA00004141"/>
    </source>
</evidence>
<sequence>MLIQVEKKDVEHIAPSNTLDAKGKPKSWRNYIWDSLDKSPEERKLLFKADLIILTAGCLGTFIKWMDRANLNSAFVSGMKEDLSLYGNELNYAQTVYSVACLLAVMPVQMLLTRVQPRILIPSIELAWTIVTFCHSKMNSAMQMYVLRALLGIFETGHFSAVVYLAGGWYTKNELGRRLAIINMATSAGPMFGSFLQAAVYNGLNGRNGLKGWEWLFIIDGIISLVITLPQFLLLPDLPARQQPNFIFDEASIELARDRNSREGRVRQGRFTLAQIKSWLVRPELYMLWGLSVFNSIGYKPSDSLALWLKAWNTKEKGSFTVPQINNYAAGLPAVIIVQALTGAWASDTIFRGRRWPTIVICGTVNGIALVILAATEVFPKHRAGRWFLYYLTGTLQSTSSMFWAWTQETFSGDPGARAFASGMDNTLAYLVTATVPLAVFQVKDQPAIVSGNWTAAGEYRRLLFCYFADSLCPACCFASPITALCLAYYQRRKRVDGDIDDIPDSETVSASYEDPDQKDTIEDNDSRRQEIDLPILQESKGSK</sequence>
<evidence type="ECO:0000256" key="4">
    <source>
        <dbReference type="ARBA" id="ARBA00022989"/>
    </source>
</evidence>
<proteinExistence type="predicted"/>
<keyword evidence="5 7" id="KW-0472">Membrane</keyword>
<feature type="region of interest" description="Disordered" evidence="6">
    <location>
        <begin position="501"/>
        <end position="544"/>
    </location>
</feature>
<evidence type="ECO:0000313" key="10">
    <source>
        <dbReference type="Proteomes" id="UP001329825"/>
    </source>
</evidence>
<organism evidence="9 10">
    <name type="scientific">Kwoniella shivajii</name>
    <dbReference type="NCBI Taxonomy" id="564305"/>
    <lineage>
        <taxon>Eukaryota</taxon>
        <taxon>Fungi</taxon>
        <taxon>Dikarya</taxon>
        <taxon>Basidiomycota</taxon>
        <taxon>Agaricomycotina</taxon>
        <taxon>Tremellomycetes</taxon>
        <taxon>Tremellales</taxon>
        <taxon>Cryptococcaceae</taxon>
        <taxon>Kwoniella</taxon>
    </lineage>
</organism>
<gene>
    <name evidence="9" type="ORF">IL334_002220</name>
</gene>
<keyword evidence="2" id="KW-0813">Transport</keyword>
<reference evidence="9 10" key="1">
    <citation type="submission" date="2024-01" db="EMBL/GenBank/DDBJ databases">
        <title>Comparative genomics of Cryptococcus and Kwoniella reveals pathogenesis evolution and contrasting modes of karyotype evolution via chromosome fusion or intercentromeric recombination.</title>
        <authorList>
            <person name="Coelho M.A."/>
            <person name="David-Palma M."/>
            <person name="Shea T."/>
            <person name="Bowers K."/>
            <person name="McGinley-Smith S."/>
            <person name="Mohammad A.W."/>
            <person name="Gnirke A."/>
            <person name="Yurkov A.M."/>
            <person name="Nowrousian M."/>
            <person name="Sun S."/>
            <person name="Cuomo C.A."/>
            <person name="Heitman J."/>
        </authorList>
    </citation>
    <scope>NUCLEOTIDE SEQUENCE [LARGE SCALE GENOMIC DNA]</scope>
    <source>
        <strain evidence="9">CBS 11374</strain>
    </source>
</reference>
<dbReference type="InterPro" id="IPR011701">
    <property type="entry name" value="MFS"/>
</dbReference>
<evidence type="ECO:0000256" key="2">
    <source>
        <dbReference type="ARBA" id="ARBA00022448"/>
    </source>
</evidence>
<feature type="transmembrane region" description="Helical" evidence="7">
    <location>
        <begin position="179"/>
        <end position="201"/>
    </location>
</feature>
<keyword evidence="4 7" id="KW-1133">Transmembrane helix</keyword>
<dbReference type="InterPro" id="IPR020846">
    <property type="entry name" value="MFS_dom"/>
</dbReference>
<keyword evidence="10" id="KW-1185">Reference proteome</keyword>
<dbReference type="GeneID" id="87954351"/>
<accession>A0ABZ1CY80</accession>
<dbReference type="RefSeq" id="XP_062790017.1">
    <property type="nucleotide sequence ID" value="XM_062933966.1"/>
</dbReference>
<dbReference type="Pfam" id="PF07690">
    <property type="entry name" value="MFS_1"/>
    <property type="match status" value="1"/>
</dbReference>
<feature type="transmembrane region" description="Helical" evidence="7">
    <location>
        <begin position="213"/>
        <end position="235"/>
    </location>
</feature>
<comment type="subcellular location">
    <subcellularLocation>
        <location evidence="1">Membrane</location>
        <topology evidence="1">Multi-pass membrane protein</topology>
    </subcellularLocation>
</comment>
<feature type="transmembrane region" description="Helical" evidence="7">
    <location>
        <begin position="427"/>
        <end position="443"/>
    </location>
</feature>